<dbReference type="GO" id="GO:0006508">
    <property type="term" value="P:proteolysis"/>
    <property type="evidence" value="ECO:0007669"/>
    <property type="project" value="InterPro"/>
</dbReference>
<dbReference type="Proteomes" id="UP000245137">
    <property type="component" value="Unassembled WGS sequence"/>
</dbReference>
<dbReference type="SUPFAM" id="SSF140990">
    <property type="entry name" value="FtsH protease domain-like"/>
    <property type="match status" value="1"/>
</dbReference>
<reference evidence="3 4" key="1">
    <citation type="journal article" date="2018" name="Appl. Microbiol. Biotechnol.">
        <title>Co-cultivation of the strictly anaerobic methanogen Methanosarcina barkeri with aerobic methanotrophs in an oxygen-limited membrane bioreactor.</title>
        <authorList>
            <person name="In 't Zandt M.H."/>
            <person name="van den Bosch T.J.M."/>
            <person name="Rijkers R."/>
            <person name="van Kessel M.A.H.J."/>
            <person name="Jetten M.S.M."/>
            <person name="Welte C.U."/>
        </authorList>
    </citation>
    <scope>NUCLEOTIDE SEQUENCE [LARGE SCALE GENOMIC DNA]</scope>
    <source>
        <strain evidence="3 4">DSM 17706</strain>
    </source>
</reference>
<feature type="region of interest" description="Disordered" evidence="2">
    <location>
        <begin position="254"/>
        <end position="294"/>
    </location>
</feature>
<evidence type="ECO:0000313" key="3">
    <source>
        <dbReference type="EMBL" id="PWB93662.1"/>
    </source>
</evidence>
<dbReference type="InterPro" id="IPR037219">
    <property type="entry name" value="Peptidase_M41-like"/>
</dbReference>
<dbReference type="AlphaFoldDB" id="A0A2U1SPY0"/>
<dbReference type="GO" id="GO:0004176">
    <property type="term" value="F:ATP-dependent peptidase activity"/>
    <property type="evidence" value="ECO:0007669"/>
    <property type="project" value="InterPro"/>
</dbReference>
<accession>A0A2U1SPY0</accession>
<gene>
    <name evidence="3" type="ORF">C5689_11710</name>
</gene>
<organism evidence="3 4">
    <name type="scientific">Methylosinus sporium</name>
    <dbReference type="NCBI Taxonomy" id="428"/>
    <lineage>
        <taxon>Bacteria</taxon>
        <taxon>Pseudomonadati</taxon>
        <taxon>Pseudomonadota</taxon>
        <taxon>Alphaproteobacteria</taxon>
        <taxon>Hyphomicrobiales</taxon>
        <taxon>Methylocystaceae</taxon>
        <taxon>Methylosinus</taxon>
    </lineage>
</organism>
<keyword evidence="1" id="KW-0175">Coiled coil</keyword>
<dbReference type="OrthoDB" id="8455090at2"/>
<feature type="coiled-coil region" evidence="1">
    <location>
        <begin position="33"/>
        <end position="60"/>
    </location>
</feature>
<dbReference type="GO" id="GO:0004222">
    <property type="term" value="F:metalloendopeptidase activity"/>
    <property type="evidence" value="ECO:0007669"/>
    <property type="project" value="InterPro"/>
</dbReference>
<keyword evidence="4" id="KW-1185">Reference proteome</keyword>
<protein>
    <submittedName>
        <fullName evidence="3">Uncharacterized protein</fullName>
    </submittedName>
</protein>
<dbReference type="RefSeq" id="WP_108917457.1">
    <property type="nucleotide sequence ID" value="NZ_BGJY01000009.1"/>
</dbReference>
<dbReference type="GO" id="GO:0005524">
    <property type="term" value="F:ATP binding"/>
    <property type="evidence" value="ECO:0007669"/>
    <property type="project" value="InterPro"/>
</dbReference>
<dbReference type="EMBL" id="PUIV01000017">
    <property type="protein sequence ID" value="PWB93662.1"/>
    <property type="molecule type" value="Genomic_DNA"/>
</dbReference>
<sequence length="294" mass="32883">MGVYIAHTRRKTKPHKPEISAIDAAAIAAREQALAALREQQRIEAERARAEKAARALRRAVGKRMNACDPDTSGRRRTAARAAGIMLISATGGVRTQSVTLFRGSGRAGSDLWLADVQFEQERGVAHFINDLATPADKDALHAMRALAPRIAEHIFIGAPPQDGVDDRNMNTAFRLAQSFMHKTHYTASLSEEEKERLSLAIFEEMQSVTAMRLRHLHKELERIVETLMHKTKLSRSECNGVLAPIYEGYEEFRRAEQEGRPQRAPRYLETPAERSPSVQMEEEDIPATGTHGR</sequence>
<proteinExistence type="predicted"/>
<evidence type="ECO:0000256" key="2">
    <source>
        <dbReference type="SAM" id="MobiDB-lite"/>
    </source>
</evidence>
<evidence type="ECO:0000313" key="4">
    <source>
        <dbReference type="Proteomes" id="UP000245137"/>
    </source>
</evidence>
<name>A0A2U1SPY0_METSR</name>
<evidence type="ECO:0000256" key="1">
    <source>
        <dbReference type="SAM" id="Coils"/>
    </source>
</evidence>
<comment type="caution">
    <text evidence="3">The sequence shown here is derived from an EMBL/GenBank/DDBJ whole genome shotgun (WGS) entry which is preliminary data.</text>
</comment>